<sequence>MIGVGELDVKVDILYENKLIGHSDLDCVDPSMGVAAGPFQPTADYVRDLHASAIDGVYQERRTIQLIVRSAEFGEIDSEGTGIEDFSHTLGEIEVTVLGIAYPGYETYFAHYPNYQAFKR</sequence>
<evidence type="ECO:0000313" key="2">
    <source>
        <dbReference type="Proteomes" id="UP000017837"/>
    </source>
</evidence>
<dbReference type="EMBL" id="AWGB01000074">
    <property type="protein sequence ID" value="ESQ82782.1"/>
    <property type="molecule type" value="Genomic_DNA"/>
</dbReference>
<organism evidence="1 2">
    <name type="scientific">Asticcacaulis benevestitus DSM 16100 = ATCC BAA-896</name>
    <dbReference type="NCBI Taxonomy" id="1121022"/>
    <lineage>
        <taxon>Bacteria</taxon>
        <taxon>Pseudomonadati</taxon>
        <taxon>Pseudomonadota</taxon>
        <taxon>Alphaproteobacteria</taxon>
        <taxon>Caulobacterales</taxon>
        <taxon>Caulobacteraceae</taxon>
        <taxon>Asticcacaulis</taxon>
    </lineage>
</organism>
<protein>
    <submittedName>
        <fullName evidence="1">Uncharacterized protein</fullName>
    </submittedName>
</protein>
<evidence type="ECO:0000313" key="1">
    <source>
        <dbReference type="EMBL" id="ESQ82782.1"/>
    </source>
</evidence>
<reference evidence="1 2" key="1">
    <citation type="journal article" date="2014" name="Nature">
        <title>Sequential evolution of bacterial morphology by co-option of a developmental regulator.</title>
        <authorList>
            <person name="Jiang C."/>
            <person name="Brown P.J."/>
            <person name="Ducret A."/>
            <person name="Brun Y.V."/>
        </authorList>
    </citation>
    <scope>NUCLEOTIDE SEQUENCE [LARGE SCALE GENOMIC DNA]</scope>
    <source>
        <strain evidence="1 2">DSM 16100</strain>
    </source>
</reference>
<gene>
    <name evidence="1" type="ORF">ABENE_20750</name>
</gene>
<comment type="caution">
    <text evidence="1">The sequence shown here is derived from an EMBL/GenBank/DDBJ whole genome shotgun (WGS) entry which is preliminary data.</text>
</comment>
<accession>V4NLU6</accession>
<keyword evidence="2" id="KW-1185">Reference proteome</keyword>
<proteinExistence type="predicted"/>
<dbReference type="Proteomes" id="UP000017837">
    <property type="component" value="Unassembled WGS sequence"/>
</dbReference>
<dbReference type="PATRIC" id="fig|1121022.4.peg.4251"/>
<dbReference type="AlphaFoldDB" id="V4NLU6"/>
<name>V4NLU6_9CAUL</name>